<sequence>MDEEVAFLVFVLILITYCECPLNVISINLADNDAPSGGALLPAIEVALAQNSALYPELYENYTYNRQFINDNDNQACVIGGRQHILEIMSKLYSDGKLQEPNTIVLAPRKCPDTSGTFPNLKRAPADMGFADKQRFPTLLSFSSAEVTAYGAALIAIMRRFSWKTISIINNILHDNPASIKSIVMCSGHLIELTAVIPEIDFVETKTDSSIVGWRPSLDEARNHSRSWSNQLSHLRVLFGLYVGRVPHEPAFEWKKGDELDHKVRLTIPSFFIISSPTIDWANIKNTTRAIAEHRIRWLNLTNPDPELEKVMDFDSDTKVLRPMVNASVIWKTGSVPPDRPRCFRSEDCMENQDLNQIIVIVVVVLRLSPKTEKSVQLGTMGNRRQQPLNKAQTNSEADLL</sequence>
<name>A0A1D1W9L5_RAMVA</name>
<dbReference type="Proteomes" id="UP000186922">
    <property type="component" value="Unassembled WGS sequence"/>
</dbReference>
<reference evidence="2 3" key="1">
    <citation type="journal article" date="2016" name="Nat. Commun.">
        <title>Extremotolerant tardigrade genome and improved radiotolerance of human cultured cells by tardigrade-unique protein.</title>
        <authorList>
            <person name="Hashimoto T."/>
            <person name="Horikawa D.D."/>
            <person name="Saito Y."/>
            <person name="Kuwahara H."/>
            <person name="Kozuka-Hata H."/>
            <person name="Shin-I T."/>
            <person name="Minakuchi Y."/>
            <person name="Ohishi K."/>
            <person name="Motoyama A."/>
            <person name="Aizu T."/>
            <person name="Enomoto A."/>
            <person name="Kondo K."/>
            <person name="Tanaka S."/>
            <person name="Hara Y."/>
            <person name="Koshikawa S."/>
            <person name="Sagara H."/>
            <person name="Miura T."/>
            <person name="Yokobori S."/>
            <person name="Miyagawa K."/>
            <person name="Suzuki Y."/>
            <person name="Kubo T."/>
            <person name="Oyama M."/>
            <person name="Kohara Y."/>
            <person name="Fujiyama A."/>
            <person name="Arakawa K."/>
            <person name="Katayama T."/>
            <person name="Toyoda A."/>
            <person name="Kunieda T."/>
        </authorList>
    </citation>
    <scope>NUCLEOTIDE SEQUENCE [LARGE SCALE GENOMIC DNA]</scope>
    <source>
        <strain evidence="2 3">YOKOZUNA-1</strain>
    </source>
</reference>
<evidence type="ECO:0000313" key="3">
    <source>
        <dbReference type="Proteomes" id="UP000186922"/>
    </source>
</evidence>
<accession>A0A1D1W9L5</accession>
<dbReference type="EMBL" id="BDGG01000020">
    <property type="protein sequence ID" value="GAV09018.1"/>
    <property type="molecule type" value="Genomic_DNA"/>
</dbReference>
<keyword evidence="3" id="KW-1185">Reference proteome</keyword>
<gene>
    <name evidence="2" type="primary">RvY_18624-1</name>
    <name evidence="2" type="synonym">RvY_18624.1</name>
    <name evidence="2" type="ORF">RvY_18624</name>
</gene>
<evidence type="ECO:0008006" key="4">
    <source>
        <dbReference type="Google" id="ProtNLM"/>
    </source>
</evidence>
<dbReference type="Gene3D" id="3.40.50.2300">
    <property type="match status" value="1"/>
</dbReference>
<protein>
    <recommendedName>
        <fullName evidence="4">Receptor ligand binding region domain-containing protein</fullName>
    </recommendedName>
</protein>
<proteinExistence type="predicted"/>
<dbReference type="OrthoDB" id="10662452at2759"/>
<evidence type="ECO:0000256" key="1">
    <source>
        <dbReference type="SAM" id="MobiDB-lite"/>
    </source>
</evidence>
<dbReference type="AlphaFoldDB" id="A0A1D1W9L5"/>
<feature type="region of interest" description="Disordered" evidence="1">
    <location>
        <begin position="375"/>
        <end position="401"/>
    </location>
</feature>
<comment type="caution">
    <text evidence="2">The sequence shown here is derived from an EMBL/GenBank/DDBJ whole genome shotgun (WGS) entry which is preliminary data.</text>
</comment>
<evidence type="ECO:0000313" key="2">
    <source>
        <dbReference type="EMBL" id="GAV09018.1"/>
    </source>
</evidence>
<organism evidence="2 3">
    <name type="scientific">Ramazzottius varieornatus</name>
    <name type="common">Water bear</name>
    <name type="synonym">Tardigrade</name>
    <dbReference type="NCBI Taxonomy" id="947166"/>
    <lineage>
        <taxon>Eukaryota</taxon>
        <taxon>Metazoa</taxon>
        <taxon>Ecdysozoa</taxon>
        <taxon>Tardigrada</taxon>
        <taxon>Eutardigrada</taxon>
        <taxon>Parachela</taxon>
        <taxon>Hypsibioidea</taxon>
        <taxon>Ramazzottiidae</taxon>
        <taxon>Ramazzottius</taxon>
    </lineage>
</organism>